<evidence type="ECO:0000313" key="5">
    <source>
        <dbReference type="Proteomes" id="UP000295444"/>
    </source>
</evidence>
<keyword evidence="5" id="KW-1185">Reference proteome</keyword>
<gene>
    <name evidence="4" type="ORF">EV186_101414</name>
</gene>
<dbReference type="InterPro" id="IPR026881">
    <property type="entry name" value="WYL_dom"/>
</dbReference>
<evidence type="ECO:0000256" key="1">
    <source>
        <dbReference type="ARBA" id="ARBA00023015"/>
    </source>
</evidence>
<dbReference type="InterPro" id="IPR036390">
    <property type="entry name" value="WH_DNA-bd_sf"/>
</dbReference>
<name>A0A4R6SMB3_LABRH</name>
<dbReference type="InterPro" id="IPR036388">
    <property type="entry name" value="WH-like_DNA-bd_sf"/>
</dbReference>
<keyword evidence="1" id="KW-0805">Transcription regulation</keyword>
<dbReference type="InterPro" id="IPR001034">
    <property type="entry name" value="DeoR_HTH"/>
</dbReference>
<feature type="domain" description="HTH deoR-type" evidence="3">
    <location>
        <begin position="5"/>
        <end position="70"/>
    </location>
</feature>
<dbReference type="InterPro" id="IPR051534">
    <property type="entry name" value="CBASS_pafABC_assoc_protein"/>
</dbReference>
<dbReference type="OrthoDB" id="3483912at2"/>
<evidence type="ECO:0000256" key="2">
    <source>
        <dbReference type="ARBA" id="ARBA00023163"/>
    </source>
</evidence>
<accession>A0A4R6SMB3</accession>
<dbReference type="PANTHER" id="PTHR34580:SF3">
    <property type="entry name" value="PROTEIN PAFB"/>
    <property type="match status" value="1"/>
</dbReference>
<dbReference type="GO" id="GO:0003700">
    <property type="term" value="F:DNA-binding transcription factor activity"/>
    <property type="evidence" value="ECO:0007669"/>
    <property type="project" value="InterPro"/>
</dbReference>
<dbReference type="PROSITE" id="PS51000">
    <property type="entry name" value="HTH_DEOR_2"/>
    <property type="match status" value="1"/>
</dbReference>
<dbReference type="InterPro" id="IPR013196">
    <property type="entry name" value="HTH_11"/>
</dbReference>
<organism evidence="4 5">
    <name type="scientific">Labedaea rhizosphaerae</name>
    <dbReference type="NCBI Taxonomy" id="598644"/>
    <lineage>
        <taxon>Bacteria</taxon>
        <taxon>Bacillati</taxon>
        <taxon>Actinomycetota</taxon>
        <taxon>Actinomycetes</taxon>
        <taxon>Pseudonocardiales</taxon>
        <taxon>Pseudonocardiaceae</taxon>
        <taxon>Labedaea</taxon>
    </lineage>
</organism>
<keyword evidence="2" id="KW-0804">Transcription</keyword>
<dbReference type="Gene3D" id="1.10.10.10">
    <property type="entry name" value="Winged helix-like DNA-binding domain superfamily/Winged helix DNA-binding domain"/>
    <property type="match status" value="1"/>
</dbReference>
<comment type="caution">
    <text evidence="4">The sequence shown here is derived from an EMBL/GenBank/DDBJ whole genome shotgun (WGS) entry which is preliminary data.</text>
</comment>
<dbReference type="RefSeq" id="WP_133847361.1">
    <property type="nucleotide sequence ID" value="NZ_SNXZ01000001.1"/>
</dbReference>
<protein>
    <submittedName>
        <fullName evidence="4">HTH domain-containing protein</fullName>
    </submittedName>
</protein>
<sequence>MARNPASRALHLLSLLQSGADYTGAVLADRLGVSTRTVRRDADRLRQLGYRIETRPGPGGTYRLAAGSSIPPLLFDEDEITVVIAGLRLVQARLDGDDGDDVADRALGKLSRVLPRRLARRLRATDLATEVLADSTRVPASMLGTVADAIAEQGRIRFTYRDQSGRTSRRLVDPYRHVLRGAHSYLVGYDQDREDWRLFRFDRVDDVERVAGTYRPHEFPETSIARWFATDFGR</sequence>
<dbReference type="PANTHER" id="PTHR34580">
    <property type="match status" value="1"/>
</dbReference>
<dbReference type="Pfam" id="PF13280">
    <property type="entry name" value="WYL"/>
    <property type="match status" value="1"/>
</dbReference>
<dbReference type="SUPFAM" id="SSF46785">
    <property type="entry name" value="Winged helix' DNA-binding domain"/>
    <property type="match status" value="1"/>
</dbReference>
<proteinExistence type="predicted"/>
<dbReference type="PROSITE" id="PS52050">
    <property type="entry name" value="WYL"/>
    <property type="match status" value="1"/>
</dbReference>
<dbReference type="EMBL" id="SNXZ01000001">
    <property type="protein sequence ID" value="TDQ04462.1"/>
    <property type="molecule type" value="Genomic_DNA"/>
</dbReference>
<dbReference type="AlphaFoldDB" id="A0A4R6SMB3"/>
<dbReference type="Proteomes" id="UP000295444">
    <property type="component" value="Unassembled WGS sequence"/>
</dbReference>
<dbReference type="Pfam" id="PF08279">
    <property type="entry name" value="HTH_11"/>
    <property type="match status" value="1"/>
</dbReference>
<evidence type="ECO:0000259" key="3">
    <source>
        <dbReference type="PROSITE" id="PS51000"/>
    </source>
</evidence>
<evidence type="ECO:0000313" key="4">
    <source>
        <dbReference type="EMBL" id="TDQ04462.1"/>
    </source>
</evidence>
<reference evidence="4 5" key="1">
    <citation type="submission" date="2019-03" db="EMBL/GenBank/DDBJ databases">
        <title>Genomic Encyclopedia of Type Strains, Phase IV (KMG-IV): sequencing the most valuable type-strain genomes for metagenomic binning, comparative biology and taxonomic classification.</title>
        <authorList>
            <person name="Goeker M."/>
        </authorList>
    </citation>
    <scope>NUCLEOTIDE SEQUENCE [LARGE SCALE GENOMIC DNA]</scope>
    <source>
        <strain evidence="4 5">DSM 45361</strain>
    </source>
</reference>